<sequence length="185" mass="20778">MTHSWRWIPNALTFLRAFLILPFAIALWEGNYRPALVIFLLAAVTDAFDGFLARQFDWRSRIGAVADPLADKALLITSYLMLSLTGVLPMWLFLLVLGRDLLIVAGGLAFHYGIGRFEMQPSFLGKFNTLVQILVVLVIIMMLAGVPLQPWVKEAGVVLVALSTIISGIHYVVVWSMRAWRAKRH</sequence>
<evidence type="ECO:0000256" key="1">
    <source>
        <dbReference type="ARBA" id="ARBA00004141"/>
    </source>
</evidence>
<dbReference type="GO" id="GO:0016740">
    <property type="term" value="F:transferase activity"/>
    <property type="evidence" value="ECO:0007669"/>
    <property type="project" value="UniProtKB-KW"/>
</dbReference>
<protein>
    <recommendedName>
        <fullName evidence="5">CDP-diacylglycerol--glycerol-3-phosphate 3-phosphatidyltransferase</fullName>
        <ecNumber evidence="4">2.7.8.5</ecNumber>
    </recommendedName>
</protein>
<proteinExistence type="inferred from homology"/>
<dbReference type="Gene3D" id="1.20.120.1760">
    <property type="match status" value="1"/>
</dbReference>
<evidence type="ECO:0000256" key="5">
    <source>
        <dbReference type="ARBA" id="ARBA00014944"/>
    </source>
</evidence>
<evidence type="ECO:0000256" key="14">
    <source>
        <dbReference type="ARBA" id="ARBA00048586"/>
    </source>
</evidence>
<keyword evidence="7 15" id="KW-0808">Transferase</keyword>
<evidence type="ECO:0000256" key="8">
    <source>
        <dbReference type="ARBA" id="ARBA00022692"/>
    </source>
</evidence>
<evidence type="ECO:0000256" key="9">
    <source>
        <dbReference type="ARBA" id="ARBA00022989"/>
    </source>
</evidence>
<feature type="transmembrane region" description="Helical" evidence="16">
    <location>
        <begin position="7"/>
        <end position="28"/>
    </location>
</feature>
<evidence type="ECO:0000256" key="12">
    <source>
        <dbReference type="ARBA" id="ARBA00023209"/>
    </source>
</evidence>
<dbReference type="Proteomes" id="UP001269819">
    <property type="component" value="Unassembled WGS sequence"/>
</dbReference>
<dbReference type="EC" id="2.7.8.5" evidence="4"/>
<evidence type="ECO:0000256" key="3">
    <source>
        <dbReference type="ARBA" id="ARBA00010441"/>
    </source>
</evidence>
<accession>A0ABU3W1Q7</accession>
<dbReference type="InterPro" id="IPR043130">
    <property type="entry name" value="CDP-OH_PTrfase_TM_dom"/>
</dbReference>
<comment type="caution">
    <text evidence="17">The sequence shown here is derived from an EMBL/GenBank/DDBJ whole genome shotgun (WGS) entry which is preliminary data.</text>
</comment>
<dbReference type="InterPro" id="IPR000462">
    <property type="entry name" value="CDP-OH_P_trans"/>
</dbReference>
<dbReference type="Pfam" id="PF01066">
    <property type="entry name" value="CDP-OH_P_transf"/>
    <property type="match status" value="1"/>
</dbReference>
<feature type="transmembrane region" description="Helical" evidence="16">
    <location>
        <begin position="34"/>
        <end position="52"/>
    </location>
</feature>
<feature type="transmembrane region" description="Helical" evidence="16">
    <location>
        <begin position="155"/>
        <end position="175"/>
    </location>
</feature>
<evidence type="ECO:0000256" key="16">
    <source>
        <dbReference type="SAM" id="Phobius"/>
    </source>
</evidence>
<gene>
    <name evidence="17" type="ORF">RYS15_17350</name>
</gene>
<dbReference type="PANTHER" id="PTHR14269:SF11">
    <property type="entry name" value="CDP-DIACYLGLYCEROL--GLYCEROL-3-PHOSPHATE 3-PHOSPHATIDYLTRANSFERASE"/>
    <property type="match status" value="1"/>
</dbReference>
<evidence type="ECO:0000313" key="18">
    <source>
        <dbReference type="Proteomes" id="UP001269819"/>
    </source>
</evidence>
<organism evidence="17 18">
    <name type="scientific">Marinobacter xestospongiae</name>
    <dbReference type="NCBI Taxonomy" id="994319"/>
    <lineage>
        <taxon>Bacteria</taxon>
        <taxon>Pseudomonadati</taxon>
        <taxon>Pseudomonadota</taxon>
        <taxon>Gammaproteobacteria</taxon>
        <taxon>Pseudomonadales</taxon>
        <taxon>Marinobacteraceae</taxon>
        <taxon>Marinobacter</taxon>
    </lineage>
</organism>
<keyword evidence="12" id="KW-0594">Phospholipid biosynthesis</keyword>
<dbReference type="PROSITE" id="PS00379">
    <property type="entry name" value="CDP_ALCOHOL_P_TRANSF"/>
    <property type="match status" value="1"/>
</dbReference>
<dbReference type="InterPro" id="IPR004570">
    <property type="entry name" value="Phosphatidylglycerol_P_synth"/>
</dbReference>
<keyword evidence="13" id="KW-1208">Phospholipid metabolism</keyword>
<comment type="similarity">
    <text evidence="3 15">Belongs to the CDP-alcohol phosphatidyltransferase class-I family.</text>
</comment>
<dbReference type="InterPro" id="IPR050324">
    <property type="entry name" value="CDP-alcohol_PTase-I"/>
</dbReference>
<evidence type="ECO:0000256" key="2">
    <source>
        <dbReference type="ARBA" id="ARBA00005042"/>
    </source>
</evidence>
<dbReference type="PANTHER" id="PTHR14269">
    <property type="entry name" value="CDP-DIACYLGLYCEROL--GLYCEROL-3-PHOSPHATE 3-PHOSPHATIDYLTRANSFERASE-RELATED"/>
    <property type="match status" value="1"/>
</dbReference>
<keyword evidence="9 16" id="KW-1133">Transmembrane helix</keyword>
<dbReference type="RefSeq" id="WP_316974861.1">
    <property type="nucleotide sequence ID" value="NZ_JAWIIJ010000014.1"/>
</dbReference>
<keyword evidence="8 16" id="KW-0812">Transmembrane</keyword>
<evidence type="ECO:0000256" key="10">
    <source>
        <dbReference type="ARBA" id="ARBA00023098"/>
    </source>
</evidence>
<comment type="catalytic activity">
    <reaction evidence="14">
        <text>a CDP-1,2-diacyl-sn-glycerol + sn-glycerol 3-phosphate = a 1,2-diacyl-sn-glycero-3-phospho-(1'-sn-glycero-3'-phosphate) + CMP + H(+)</text>
        <dbReference type="Rhea" id="RHEA:12593"/>
        <dbReference type="ChEBI" id="CHEBI:15378"/>
        <dbReference type="ChEBI" id="CHEBI:57597"/>
        <dbReference type="ChEBI" id="CHEBI:58332"/>
        <dbReference type="ChEBI" id="CHEBI:60110"/>
        <dbReference type="ChEBI" id="CHEBI:60377"/>
        <dbReference type="EC" id="2.7.8.5"/>
    </reaction>
</comment>
<name>A0ABU3W1Q7_9GAMM</name>
<feature type="transmembrane region" description="Helical" evidence="16">
    <location>
        <begin position="73"/>
        <end position="95"/>
    </location>
</feature>
<keyword evidence="11 16" id="KW-0472">Membrane</keyword>
<keyword evidence="6" id="KW-0444">Lipid biosynthesis</keyword>
<evidence type="ECO:0000256" key="4">
    <source>
        <dbReference type="ARBA" id="ARBA00013170"/>
    </source>
</evidence>
<feature type="transmembrane region" description="Helical" evidence="16">
    <location>
        <begin position="129"/>
        <end position="149"/>
    </location>
</feature>
<keyword evidence="10" id="KW-0443">Lipid metabolism</keyword>
<dbReference type="InterPro" id="IPR048254">
    <property type="entry name" value="CDP_ALCOHOL_P_TRANSF_CS"/>
</dbReference>
<reference evidence="17 18" key="1">
    <citation type="submission" date="2023-10" db="EMBL/GenBank/DDBJ databases">
        <title>Characteristics and mechanism of a salt-tolerant marine origin heterotrophic nitrifying- aerobic denitrifying bacteria Marinobacter xestospongiae HN1.</title>
        <authorList>
            <person name="Qi R."/>
        </authorList>
    </citation>
    <scope>NUCLEOTIDE SEQUENCE [LARGE SCALE GENOMIC DNA]</scope>
    <source>
        <strain evidence="17 18">HN1</strain>
    </source>
</reference>
<dbReference type="PIRSF" id="PIRSF000847">
    <property type="entry name" value="Phos_ph_gly_syn"/>
    <property type="match status" value="1"/>
</dbReference>
<evidence type="ECO:0000256" key="6">
    <source>
        <dbReference type="ARBA" id="ARBA00022516"/>
    </source>
</evidence>
<keyword evidence="18" id="KW-1185">Reference proteome</keyword>
<comment type="subcellular location">
    <subcellularLocation>
        <location evidence="1">Membrane</location>
        <topology evidence="1">Multi-pass membrane protein</topology>
    </subcellularLocation>
</comment>
<comment type="pathway">
    <text evidence="2">Phospholipid metabolism; phosphatidylglycerol biosynthesis; phosphatidylglycerol from CDP-diacylglycerol: step 1/2.</text>
</comment>
<evidence type="ECO:0000256" key="15">
    <source>
        <dbReference type="RuleBase" id="RU003750"/>
    </source>
</evidence>
<dbReference type="EMBL" id="JAWIIJ010000014">
    <property type="protein sequence ID" value="MDV2080456.1"/>
    <property type="molecule type" value="Genomic_DNA"/>
</dbReference>
<evidence type="ECO:0000313" key="17">
    <source>
        <dbReference type="EMBL" id="MDV2080456.1"/>
    </source>
</evidence>
<evidence type="ECO:0000256" key="7">
    <source>
        <dbReference type="ARBA" id="ARBA00022679"/>
    </source>
</evidence>
<evidence type="ECO:0000256" key="13">
    <source>
        <dbReference type="ARBA" id="ARBA00023264"/>
    </source>
</evidence>
<evidence type="ECO:0000256" key="11">
    <source>
        <dbReference type="ARBA" id="ARBA00023136"/>
    </source>
</evidence>